<dbReference type="AlphaFoldDB" id="A0A0F9VU11"/>
<dbReference type="Pfam" id="PF10651">
    <property type="entry name" value="BppU_N"/>
    <property type="match status" value="1"/>
</dbReference>
<accession>A0A0F9VU11</accession>
<reference evidence="2" key="1">
    <citation type="journal article" date="2015" name="Nature">
        <title>Complex archaea that bridge the gap between prokaryotes and eukaryotes.</title>
        <authorList>
            <person name="Spang A."/>
            <person name="Saw J.H."/>
            <person name="Jorgensen S.L."/>
            <person name="Zaremba-Niedzwiedzka K."/>
            <person name="Martijn J."/>
            <person name="Lind A.E."/>
            <person name="van Eijk R."/>
            <person name="Schleper C."/>
            <person name="Guy L."/>
            <person name="Ettema T.J."/>
        </authorList>
    </citation>
    <scope>NUCLEOTIDE SEQUENCE</scope>
</reference>
<evidence type="ECO:0000313" key="2">
    <source>
        <dbReference type="EMBL" id="KKN69248.1"/>
    </source>
</evidence>
<comment type="caution">
    <text evidence="2">The sequence shown here is derived from an EMBL/GenBank/DDBJ whole genome shotgun (WGS) entry which is preliminary data.</text>
</comment>
<protein>
    <recommendedName>
        <fullName evidence="1">BppU N-terminal domain-containing protein</fullName>
    </recommendedName>
</protein>
<dbReference type="EMBL" id="LAZR01000429">
    <property type="protein sequence ID" value="KKN69248.1"/>
    <property type="molecule type" value="Genomic_DNA"/>
</dbReference>
<proteinExistence type="predicted"/>
<evidence type="ECO:0000259" key="1">
    <source>
        <dbReference type="Pfam" id="PF10651"/>
    </source>
</evidence>
<gene>
    <name evidence="2" type="ORF">LCGC14_0442430</name>
</gene>
<organism evidence="2">
    <name type="scientific">marine sediment metagenome</name>
    <dbReference type="NCBI Taxonomy" id="412755"/>
    <lineage>
        <taxon>unclassified sequences</taxon>
        <taxon>metagenomes</taxon>
        <taxon>ecological metagenomes</taxon>
    </lineage>
</organism>
<sequence length="110" mass="11984">MAVKYFKDDTLPKFKFTIKDEDGNVVDLSNPDLTSVKCFIRKHDAVANLFSGGDVNATIIDKPTGRIDYTLPTGGITAAGTYSGQLQLTFSSSAQQTERFQFQVEEGLAA</sequence>
<feature type="domain" description="BppU N-terminal" evidence="1">
    <location>
        <begin position="8"/>
        <end position="108"/>
    </location>
</feature>
<dbReference type="Gene3D" id="2.60.40.3350">
    <property type="match status" value="1"/>
</dbReference>
<dbReference type="InterPro" id="IPR018913">
    <property type="entry name" value="BppU_N"/>
</dbReference>
<name>A0A0F9VU11_9ZZZZ</name>